<dbReference type="Pfam" id="PF01237">
    <property type="entry name" value="Oxysterol_BP"/>
    <property type="match status" value="1"/>
</dbReference>
<evidence type="ECO:0000313" key="6">
    <source>
        <dbReference type="Proteomes" id="UP001148838"/>
    </source>
</evidence>
<dbReference type="Gene3D" id="2.40.160.120">
    <property type="match status" value="1"/>
</dbReference>
<dbReference type="PROSITE" id="PS01013">
    <property type="entry name" value="OSBP"/>
    <property type="match status" value="1"/>
</dbReference>
<dbReference type="EMBL" id="JAJSOF020000021">
    <property type="protein sequence ID" value="KAJ4437568.1"/>
    <property type="molecule type" value="Genomic_DNA"/>
</dbReference>
<reference evidence="5 6" key="1">
    <citation type="journal article" date="2022" name="Allergy">
        <title>Genome assembly and annotation of Periplaneta americana reveal a comprehensive cockroach allergen profile.</title>
        <authorList>
            <person name="Wang L."/>
            <person name="Xiong Q."/>
            <person name="Saelim N."/>
            <person name="Wang L."/>
            <person name="Nong W."/>
            <person name="Wan A.T."/>
            <person name="Shi M."/>
            <person name="Liu X."/>
            <person name="Cao Q."/>
            <person name="Hui J.H.L."/>
            <person name="Sookrung N."/>
            <person name="Leung T.F."/>
            <person name="Tungtrongchitr A."/>
            <person name="Tsui S.K.W."/>
        </authorList>
    </citation>
    <scope>NUCLEOTIDE SEQUENCE [LARGE SCALE GENOMIC DNA]</scope>
    <source>
        <strain evidence="5">PWHHKU_190912</strain>
    </source>
</reference>
<evidence type="ECO:0000256" key="2">
    <source>
        <dbReference type="RuleBase" id="RU003844"/>
    </source>
</evidence>
<dbReference type="InterPro" id="IPR008906">
    <property type="entry name" value="HATC_C_dom"/>
</dbReference>
<comment type="caution">
    <text evidence="5">The sequence shown here is derived from an EMBL/GenBank/DDBJ whole genome shotgun (WGS) entry which is preliminary data.</text>
</comment>
<dbReference type="InterPro" id="IPR018494">
    <property type="entry name" value="Oxysterol-bd_CS"/>
</dbReference>
<dbReference type="InterPro" id="IPR037239">
    <property type="entry name" value="OSBP_sf"/>
</dbReference>
<dbReference type="SUPFAM" id="SSF53098">
    <property type="entry name" value="Ribonuclease H-like"/>
    <property type="match status" value="1"/>
</dbReference>
<dbReference type="SUPFAM" id="SSF144000">
    <property type="entry name" value="Oxysterol-binding protein-like"/>
    <property type="match status" value="1"/>
</dbReference>
<evidence type="ECO:0000256" key="3">
    <source>
        <dbReference type="RuleBase" id="RU003845"/>
    </source>
</evidence>
<dbReference type="InterPro" id="IPR012337">
    <property type="entry name" value="RNaseH-like_sf"/>
</dbReference>
<dbReference type="PANTHER" id="PTHR45749:SF28">
    <property type="entry name" value="ZINC FINGER MYM-TYPE PROTEIN 1-LIKE-RELATED"/>
    <property type="match status" value="1"/>
</dbReference>
<evidence type="ECO:0000256" key="1">
    <source>
        <dbReference type="ARBA" id="ARBA00023121"/>
    </source>
</evidence>
<proteinExistence type="inferred from homology"/>
<keyword evidence="1" id="KW-0446">Lipid-binding</keyword>
<feature type="domain" description="HAT C-terminal dimerisation" evidence="4">
    <location>
        <begin position="153"/>
        <end position="202"/>
    </location>
</feature>
<accession>A0ABQ8SUM3</accession>
<organism evidence="5 6">
    <name type="scientific">Periplaneta americana</name>
    <name type="common">American cockroach</name>
    <name type="synonym">Blatta americana</name>
    <dbReference type="NCBI Taxonomy" id="6978"/>
    <lineage>
        <taxon>Eukaryota</taxon>
        <taxon>Metazoa</taxon>
        <taxon>Ecdysozoa</taxon>
        <taxon>Arthropoda</taxon>
        <taxon>Hexapoda</taxon>
        <taxon>Insecta</taxon>
        <taxon>Pterygota</taxon>
        <taxon>Neoptera</taxon>
        <taxon>Polyneoptera</taxon>
        <taxon>Dictyoptera</taxon>
        <taxon>Blattodea</taxon>
        <taxon>Blattoidea</taxon>
        <taxon>Blattidae</taxon>
        <taxon>Blattinae</taxon>
        <taxon>Periplaneta</taxon>
    </lineage>
</organism>
<gene>
    <name evidence="5" type="ORF">ANN_17713</name>
</gene>
<name>A0ABQ8SUM3_PERAM</name>
<dbReference type="PANTHER" id="PTHR45749">
    <property type="match status" value="1"/>
</dbReference>
<evidence type="ECO:0000259" key="4">
    <source>
        <dbReference type="Pfam" id="PF05699"/>
    </source>
</evidence>
<keyword evidence="6" id="KW-1185">Reference proteome</keyword>
<keyword evidence="3" id="KW-0445">Lipid transport</keyword>
<dbReference type="Pfam" id="PF05699">
    <property type="entry name" value="Dimer_Tnp_hAT"/>
    <property type="match status" value="1"/>
</dbReference>
<dbReference type="InterPro" id="IPR000648">
    <property type="entry name" value="Oxysterol-bd"/>
</dbReference>
<dbReference type="Proteomes" id="UP001148838">
    <property type="component" value="Unassembled WGS sequence"/>
</dbReference>
<comment type="similarity">
    <text evidence="2">Belongs to the OSBP family.</text>
</comment>
<keyword evidence="3" id="KW-0813">Transport</keyword>
<protein>
    <recommendedName>
        <fullName evidence="3">Oxysterol-binding protein</fullName>
    </recommendedName>
</protein>
<sequence>MVGLCEGGNEPSGSLKAICKVVCEQVSHHPPVSAFHADSRDFIFHGSIHPKLKFWGKSVEIQPKGQVTVELPRNISEDCSANALAQNVFNTLMDFDCEKKLVAQTYDGAAVMAGQHSGLQVRVHEKCPQAIFVHCYAHRLNLVLSQAVSYIKQLAQLIITIPASSASAERSFSTLKRIKTYLRNSQGQDRLSSHALLSIEKALLAKLRRIPIFNDDVIDIFANKSQRIELNFKKISLKTGNEYAIRKVQDNREGLELNELHQLLVYADDTNMLGGNSETIRENTGILLEASKEIGLEVNPEKTEYMIMSRDQNIVRNGNIKIGNLSFEEVEKFKHLGATVKNVNDTRGGN</sequence>
<evidence type="ECO:0000313" key="5">
    <source>
        <dbReference type="EMBL" id="KAJ4437568.1"/>
    </source>
</evidence>